<proteinExistence type="predicted"/>
<keyword evidence="1" id="KW-0805">Transcription regulation</keyword>
<dbReference type="SMART" id="SM00418">
    <property type="entry name" value="HTH_ARSR"/>
    <property type="match status" value="1"/>
</dbReference>
<reference evidence="7" key="1">
    <citation type="journal article" date="2019" name="Int. J. Syst. Evol. Microbiol.">
        <title>The Global Catalogue of Microorganisms (GCM) 10K type strain sequencing project: providing services to taxonomists for standard genome sequencing and annotation.</title>
        <authorList>
            <consortium name="The Broad Institute Genomics Platform"/>
            <consortium name="The Broad Institute Genome Sequencing Center for Infectious Disease"/>
            <person name="Wu L."/>
            <person name="Ma J."/>
        </authorList>
    </citation>
    <scope>NUCLEOTIDE SEQUENCE [LARGE SCALE GENOMIC DNA]</scope>
    <source>
        <strain evidence="7">JCM 1407</strain>
    </source>
</reference>
<dbReference type="InterPro" id="IPR018334">
    <property type="entry name" value="ArsR_HTH"/>
</dbReference>
<name>A0ABP3UL76_9CLOT</name>
<organism evidence="6 7">
    <name type="scientific">Clostridium oceanicum</name>
    <dbReference type="NCBI Taxonomy" id="1543"/>
    <lineage>
        <taxon>Bacteria</taxon>
        <taxon>Bacillati</taxon>
        <taxon>Bacillota</taxon>
        <taxon>Clostridia</taxon>
        <taxon>Eubacteriales</taxon>
        <taxon>Clostridiaceae</taxon>
        <taxon>Clostridium</taxon>
    </lineage>
</organism>
<gene>
    <name evidence="6" type="ORF">GCM10008906_14060</name>
</gene>
<accession>A0ABP3UL76</accession>
<dbReference type="PROSITE" id="PS50987">
    <property type="entry name" value="HTH_ARSR_2"/>
    <property type="match status" value="1"/>
</dbReference>
<dbReference type="SUPFAM" id="SSF46785">
    <property type="entry name" value="Winged helix' DNA-binding domain"/>
    <property type="match status" value="1"/>
</dbReference>
<evidence type="ECO:0000313" key="6">
    <source>
        <dbReference type="EMBL" id="GAA0737657.1"/>
    </source>
</evidence>
<dbReference type="CDD" id="cd00090">
    <property type="entry name" value="HTH_ARSR"/>
    <property type="match status" value="1"/>
</dbReference>
<dbReference type="InterPro" id="IPR036390">
    <property type="entry name" value="WH_DNA-bd_sf"/>
</dbReference>
<dbReference type="NCBIfam" id="NF033788">
    <property type="entry name" value="HTH_metalloreg"/>
    <property type="match status" value="1"/>
</dbReference>
<sequence>MKNKSNDNIEVCHCNCIHNDIVDKVSKNMFSEEELSEVAKLLKVFGDTTRVKILNALSIEKMCVCDLAKLLDMTQSAISHQLRVLKLHRLVKYKKDGKVVYYSLDDSHINMILNVALQHVKE</sequence>
<evidence type="ECO:0000256" key="4">
    <source>
        <dbReference type="ARBA" id="ARBA00043263"/>
    </source>
</evidence>
<dbReference type="PROSITE" id="PS00846">
    <property type="entry name" value="HTH_ARSR_1"/>
    <property type="match status" value="1"/>
</dbReference>
<evidence type="ECO:0000259" key="5">
    <source>
        <dbReference type="PROSITE" id="PS50987"/>
    </source>
</evidence>
<keyword evidence="2" id="KW-0238">DNA-binding</keyword>
<dbReference type="InterPro" id="IPR051011">
    <property type="entry name" value="Metal_resp_trans_reg"/>
</dbReference>
<dbReference type="InterPro" id="IPR001845">
    <property type="entry name" value="HTH_ArsR_DNA-bd_dom"/>
</dbReference>
<dbReference type="InterPro" id="IPR036388">
    <property type="entry name" value="WH-like_DNA-bd_sf"/>
</dbReference>
<dbReference type="RefSeq" id="WP_343760272.1">
    <property type="nucleotide sequence ID" value="NZ_BAAACG010000008.1"/>
</dbReference>
<dbReference type="PANTHER" id="PTHR43132:SF6">
    <property type="entry name" value="HTH-TYPE TRANSCRIPTIONAL REPRESSOR CZRA"/>
    <property type="match status" value="1"/>
</dbReference>
<evidence type="ECO:0000313" key="7">
    <source>
        <dbReference type="Proteomes" id="UP001501510"/>
    </source>
</evidence>
<dbReference type="Gene3D" id="1.10.10.10">
    <property type="entry name" value="Winged helix-like DNA-binding domain superfamily/Winged helix DNA-binding domain"/>
    <property type="match status" value="1"/>
</dbReference>
<keyword evidence="7" id="KW-1185">Reference proteome</keyword>
<evidence type="ECO:0000256" key="1">
    <source>
        <dbReference type="ARBA" id="ARBA00023015"/>
    </source>
</evidence>
<dbReference type="EMBL" id="BAAACG010000008">
    <property type="protein sequence ID" value="GAA0737657.1"/>
    <property type="molecule type" value="Genomic_DNA"/>
</dbReference>
<comment type="caution">
    <text evidence="6">The sequence shown here is derived from an EMBL/GenBank/DDBJ whole genome shotgun (WGS) entry which is preliminary data.</text>
</comment>
<evidence type="ECO:0000256" key="2">
    <source>
        <dbReference type="ARBA" id="ARBA00023125"/>
    </source>
</evidence>
<dbReference type="PRINTS" id="PR00778">
    <property type="entry name" value="HTHARSR"/>
</dbReference>
<keyword evidence="3" id="KW-0804">Transcription</keyword>
<protein>
    <submittedName>
        <fullName evidence="6">Metalloregulator ArsR/SmtB family transcription factor</fullName>
    </submittedName>
</protein>
<keyword evidence="4" id="KW-0105">Cadmium resistance</keyword>
<dbReference type="Proteomes" id="UP001501510">
    <property type="component" value="Unassembled WGS sequence"/>
</dbReference>
<dbReference type="Pfam" id="PF01022">
    <property type="entry name" value="HTH_5"/>
    <property type="match status" value="1"/>
</dbReference>
<evidence type="ECO:0000256" key="3">
    <source>
        <dbReference type="ARBA" id="ARBA00023163"/>
    </source>
</evidence>
<dbReference type="InterPro" id="IPR011991">
    <property type="entry name" value="ArsR-like_HTH"/>
</dbReference>
<dbReference type="PANTHER" id="PTHR43132">
    <property type="entry name" value="ARSENICAL RESISTANCE OPERON REPRESSOR ARSR-RELATED"/>
    <property type="match status" value="1"/>
</dbReference>
<feature type="domain" description="HTH arsR-type" evidence="5">
    <location>
        <begin position="30"/>
        <end position="122"/>
    </location>
</feature>